<dbReference type="GO" id="GO:0016757">
    <property type="term" value="F:glycosyltransferase activity"/>
    <property type="evidence" value="ECO:0007669"/>
    <property type="project" value="UniProtKB-KW"/>
</dbReference>
<sequence>MSSNSPTVSVIVPCYNQGQYLDDAVDSVLAQTYQDFEIIVINGGSTDRKTIDILQNYQKPKTKVIHTEDKGLATARNDGIQVSCGKYILPLDGDDKIGSGYLLEAVKILESNANVGIVYCQADFFGNKFGKWALPEYKFPDILLSNVIFCSGVFRKSDWQLVGGYNPNMIYGWEDYDLWLSIIELGREVYRIPEVFFFYRRRSGSMVERMGRENYIYSYTQLFRNHPQLYTDNISAVFAEIVDLKATLDSNILWKLQKGWLKLKRVFS</sequence>
<gene>
    <name evidence="2" type="ORF">V2H45_01630</name>
</gene>
<proteinExistence type="predicted"/>
<organism evidence="2 3">
    <name type="scientific">Tumidithrix elongata BACA0141</name>
    <dbReference type="NCBI Taxonomy" id="2716417"/>
    <lineage>
        <taxon>Bacteria</taxon>
        <taxon>Bacillati</taxon>
        <taxon>Cyanobacteriota</taxon>
        <taxon>Cyanophyceae</taxon>
        <taxon>Pseudanabaenales</taxon>
        <taxon>Pseudanabaenaceae</taxon>
        <taxon>Tumidithrix</taxon>
        <taxon>Tumidithrix elongata</taxon>
    </lineage>
</organism>
<protein>
    <submittedName>
        <fullName evidence="2">Glycosyltransferase</fullName>
        <ecNumber evidence="2">2.4.-.-</ecNumber>
    </submittedName>
</protein>
<dbReference type="PANTHER" id="PTHR43685:SF2">
    <property type="entry name" value="GLYCOSYLTRANSFERASE 2-LIKE DOMAIN-CONTAINING PROTEIN"/>
    <property type="match status" value="1"/>
</dbReference>
<dbReference type="InterPro" id="IPR001173">
    <property type="entry name" value="Glyco_trans_2-like"/>
</dbReference>
<dbReference type="AlphaFoldDB" id="A0AAW9PY35"/>
<dbReference type="RefSeq" id="WP_330481863.1">
    <property type="nucleotide sequence ID" value="NZ_JAZBJZ010000003.1"/>
</dbReference>
<keyword evidence="3" id="KW-1185">Reference proteome</keyword>
<dbReference type="InterPro" id="IPR050834">
    <property type="entry name" value="Glycosyltransf_2"/>
</dbReference>
<comment type="caution">
    <text evidence="2">The sequence shown here is derived from an EMBL/GenBank/DDBJ whole genome shotgun (WGS) entry which is preliminary data.</text>
</comment>
<evidence type="ECO:0000259" key="1">
    <source>
        <dbReference type="Pfam" id="PF00535"/>
    </source>
</evidence>
<dbReference type="Pfam" id="PF00535">
    <property type="entry name" value="Glycos_transf_2"/>
    <property type="match status" value="1"/>
</dbReference>
<keyword evidence="2" id="KW-0808">Transferase</keyword>
<dbReference type="SUPFAM" id="SSF53448">
    <property type="entry name" value="Nucleotide-diphospho-sugar transferases"/>
    <property type="match status" value="1"/>
</dbReference>
<dbReference type="EMBL" id="JAZBJZ010000003">
    <property type="protein sequence ID" value="MEE3715441.1"/>
    <property type="molecule type" value="Genomic_DNA"/>
</dbReference>
<dbReference type="EC" id="2.4.-.-" evidence="2"/>
<evidence type="ECO:0000313" key="3">
    <source>
        <dbReference type="Proteomes" id="UP001333818"/>
    </source>
</evidence>
<dbReference type="Gene3D" id="3.90.550.10">
    <property type="entry name" value="Spore Coat Polysaccharide Biosynthesis Protein SpsA, Chain A"/>
    <property type="match status" value="1"/>
</dbReference>
<dbReference type="PANTHER" id="PTHR43685">
    <property type="entry name" value="GLYCOSYLTRANSFERASE"/>
    <property type="match status" value="1"/>
</dbReference>
<dbReference type="InterPro" id="IPR029044">
    <property type="entry name" value="Nucleotide-diphossugar_trans"/>
</dbReference>
<accession>A0AAW9PY35</accession>
<name>A0AAW9PY35_9CYAN</name>
<reference evidence="2" key="1">
    <citation type="submission" date="2024-01" db="EMBL/GenBank/DDBJ databases">
        <title>Bank of Algae and Cyanobacteria of the Azores (BACA) strain genomes.</title>
        <authorList>
            <person name="Luz R."/>
            <person name="Cordeiro R."/>
            <person name="Fonseca A."/>
            <person name="Goncalves V."/>
        </authorList>
    </citation>
    <scope>NUCLEOTIDE SEQUENCE</scope>
    <source>
        <strain evidence="2">BACA0141</strain>
    </source>
</reference>
<evidence type="ECO:0000313" key="2">
    <source>
        <dbReference type="EMBL" id="MEE3715441.1"/>
    </source>
</evidence>
<feature type="domain" description="Glycosyltransferase 2-like" evidence="1">
    <location>
        <begin position="9"/>
        <end position="139"/>
    </location>
</feature>
<dbReference type="Proteomes" id="UP001333818">
    <property type="component" value="Unassembled WGS sequence"/>
</dbReference>
<keyword evidence="2" id="KW-0328">Glycosyltransferase</keyword>